<dbReference type="GO" id="GO:0006099">
    <property type="term" value="P:tricarboxylic acid cycle"/>
    <property type="evidence" value="ECO:0007669"/>
    <property type="project" value="TreeGrafter"/>
</dbReference>
<sequence>MTFIEEAQAKFAELITSELARIEAMKQAGEAKDFSQLERIVVGILPGDGIGPIIMKQALRVLEFLAKDEIAAGKLELRPVSGMTIEDRARLGQSLPDNVLEQVKQCDVLLKGPMVTPRPGEEWPNMVSANSLLRRSLDLFAAVRPVSIPEKNIDWTFFRENIEGEYIWGNKGIQVTDDLAVDFKVQTTPGTERIARQAFEFARKNGKTNVTVITKSNIVKLADGNFLQGVRKVGAEHYPDIEVQDRLVDAMCARMGDEAFCKGLQVFVLPNLYGDIVTDIAAELQGGLGTASSANIGSRYAMFEAIHGTAPGLVSEGRGEYADPCSLIRAVGMLLAHIGYGEKSRQLSKALLQCTVTERKKVVTTYTKDASAAEFTDYLLETLARQA</sequence>
<dbReference type="EMBL" id="CABGGS010000011">
    <property type="protein sequence ID" value="VUS43386.1"/>
    <property type="molecule type" value="Genomic_DNA"/>
</dbReference>
<evidence type="ECO:0000256" key="2">
    <source>
        <dbReference type="ARBA" id="ARBA00023002"/>
    </source>
</evidence>
<evidence type="ECO:0000313" key="4">
    <source>
        <dbReference type="EMBL" id="VUS43386.1"/>
    </source>
</evidence>
<gene>
    <name evidence="5" type="primary">icd_2</name>
    <name evidence="5" type="ORF">SB6408_05565</name>
    <name evidence="4" type="ORF">SB6411_05680</name>
</gene>
<keyword evidence="6" id="KW-1185">Reference proteome</keyword>
<dbReference type="GO" id="GO:0006102">
    <property type="term" value="P:isocitrate metabolic process"/>
    <property type="evidence" value="ECO:0007669"/>
    <property type="project" value="TreeGrafter"/>
</dbReference>
<dbReference type="AlphaFoldDB" id="A0A564ICU2"/>
<dbReference type="Proteomes" id="UP000318370">
    <property type="component" value="Unassembled WGS sequence"/>
</dbReference>
<evidence type="ECO:0000313" key="5">
    <source>
        <dbReference type="EMBL" id="VUS81479.1"/>
    </source>
</evidence>
<organism evidence="5 7">
    <name type="scientific">Klebsiella spallanzanii</name>
    <dbReference type="NCBI Taxonomy" id="2587528"/>
    <lineage>
        <taxon>Bacteria</taxon>
        <taxon>Pseudomonadati</taxon>
        <taxon>Pseudomonadota</taxon>
        <taxon>Gammaproteobacteria</taxon>
        <taxon>Enterobacterales</taxon>
        <taxon>Enterobacteriaceae</taxon>
        <taxon>Klebsiella/Raoultella group</taxon>
        <taxon>Klebsiella</taxon>
    </lineage>
</organism>
<dbReference type="Proteomes" id="UP000317652">
    <property type="component" value="Unassembled WGS sequence"/>
</dbReference>
<dbReference type="InterPro" id="IPR024084">
    <property type="entry name" value="IsoPropMal-DH-like_dom"/>
</dbReference>
<dbReference type="SUPFAM" id="SSF53659">
    <property type="entry name" value="Isocitrate/Isopropylmalate dehydrogenase-like"/>
    <property type="match status" value="1"/>
</dbReference>
<dbReference type="GO" id="GO:0004449">
    <property type="term" value="F:isocitrate dehydrogenase (NAD+) activity"/>
    <property type="evidence" value="ECO:0007669"/>
    <property type="project" value="TreeGrafter"/>
</dbReference>
<evidence type="ECO:0000313" key="6">
    <source>
        <dbReference type="Proteomes" id="UP000317652"/>
    </source>
</evidence>
<dbReference type="EMBL" id="CABGHF010000022">
    <property type="protein sequence ID" value="VUS81479.1"/>
    <property type="molecule type" value="Genomic_DNA"/>
</dbReference>
<dbReference type="PANTHER" id="PTHR11835:SF34">
    <property type="entry name" value="ISOCITRATE DEHYDROGENASE [NAD] SUBUNIT ALPHA, MITOCHONDRIAL"/>
    <property type="match status" value="1"/>
</dbReference>
<protein>
    <submittedName>
        <fullName evidence="5">Isocitrate dehydrogenase [NADP]</fullName>
    </submittedName>
</protein>
<comment type="similarity">
    <text evidence="1">Belongs to the isocitrate and isopropylmalate dehydrogenases family.</text>
</comment>
<evidence type="ECO:0000313" key="7">
    <source>
        <dbReference type="Proteomes" id="UP000318370"/>
    </source>
</evidence>
<dbReference type="Pfam" id="PF00180">
    <property type="entry name" value="Iso_dh"/>
    <property type="match status" value="1"/>
</dbReference>
<proteinExistence type="inferred from homology"/>
<evidence type="ECO:0000256" key="1">
    <source>
        <dbReference type="ARBA" id="ARBA00007769"/>
    </source>
</evidence>
<name>A0A564ICU2_9ENTR</name>
<accession>A0A564ICU2</accession>
<reference evidence="6 7" key="1">
    <citation type="submission" date="2019-07" db="EMBL/GenBank/DDBJ databases">
        <authorList>
            <person name="Brisse S."/>
            <person name="Rodrigues C."/>
            <person name="Thorpe H."/>
        </authorList>
    </citation>
    <scope>NUCLEOTIDE SEQUENCE [LARGE SCALE GENOMIC DNA]</scope>
    <source>
        <strain evidence="5">SB6408</strain>
        <strain evidence="4">SB6411</strain>
    </source>
</reference>
<dbReference type="Gene3D" id="3.40.718.10">
    <property type="entry name" value="Isopropylmalate Dehydrogenase"/>
    <property type="match status" value="1"/>
</dbReference>
<feature type="domain" description="Isopropylmalate dehydrogenase-like" evidence="3">
    <location>
        <begin position="41"/>
        <end position="379"/>
    </location>
</feature>
<dbReference type="RefSeq" id="WP_142463264.1">
    <property type="nucleotide sequence ID" value="NZ_CABGGS010000011.1"/>
</dbReference>
<dbReference type="PANTHER" id="PTHR11835">
    <property type="entry name" value="DECARBOXYLATING DEHYDROGENASES-ISOCITRATE, ISOPROPYLMALATE, TARTRATE"/>
    <property type="match status" value="1"/>
</dbReference>
<evidence type="ECO:0000259" key="3">
    <source>
        <dbReference type="SMART" id="SM01329"/>
    </source>
</evidence>
<dbReference type="SMART" id="SM01329">
    <property type="entry name" value="Iso_dh"/>
    <property type="match status" value="1"/>
</dbReference>
<keyword evidence="2" id="KW-0560">Oxidoreductase</keyword>